<dbReference type="EMBL" id="LT629804">
    <property type="protein sequence ID" value="SDU81873.1"/>
    <property type="molecule type" value="Genomic_DNA"/>
</dbReference>
<reference evidence="2" key="1">
    <citation type="submission" date="2016-10" db="EMBL/GenBank/DDBJ databases">
        <authorList>
            <person name="Varghese N."/>
            <person name="Submissions S."/>
        </authorList>
    </citation>
    <scope>NUCLEOTIDE SEQUENCE [LARGE SCALE GENOMIC DNA]</scope>
    <source>
        <strain evidence="2">DSM 10002</strain>
    </source>
</reference>
<dbReference type="Proteomes" id="UP000214355">
    <property type="component" value="Chromosome I"/>
</dbReference>
<gene>
    <name evidence="1" type="ORF">SAMN04489737_1617</name>
</gene>
<evidence type="ECO:0000313" key="1">
    <source>
        <dbReference type="EMBL" id="SDU81873.1"/>
    </source>
</evidence>
<keyword evidence="2" id="KW-1185">Reference proteome</keyword>
<protein>
    <submittedName>
        <fullName evidence="1">Uncharacterized protein</fullName>
    </submittedName>
</protein>
<dbReference type="STRING" id="131112.SAMN04489737_1617"/>
<dbReference type="AlphaFoldDB" id="A0A1H2LLJ3"/>
<proteinExistence type="predicted"/>
<sequence>MSDIEIIEVDETITDQITVPHCHHAQVTPTFAWA</sequence>
<accession>A0A1H2LLJ3</accession>
<evidence type="ECO:0000313" key="2">
    <source>
        <dbReference type="Proteomes" id="UP000214355"/>
    </source>
</evidence>
<name>A0A1H2LLJ3_9ACTO</name>
<organism evidence="1 2">
    <name type="scientific">Arcanobacterium phocae</name>
    <dbReference type="NCBI Taxonomy" id="131112"/>
    <lineage>
        <taxon>Bacteria</taxon>
        <taxon>Bacillati</taxon>
        <taxon>Actinomycetota</taxon>
        <taxon>Actinomycetes</taxon>
        <taxon>Actinomycetales</taxon>
        <taxon>Actinomycetaceae</taxon>
        <taxon>Arcanobacterium</taxon>
    </lineage>
</organism>